<evidence type="ECO:0000259" key="12">
    <source>
        <dbReference type="PROSITE" id="PS51462"/>
    </source>
</evidence>
<dbReference type="EMBL" id="JACOPO010000006">
    <property type="protein sequence ID" value="MBC5723141.1"/>
    <property type="molecule type" value="Genomic_DNA"/>
</dbReference>
<protein>
    <recommendedName>
        <fullName evidence="11">8-oxo-dGTP diphosphatase</fullName>
        <ecNumber evidence="11">3.6.1.55</ecNumber>
    </recommendedName>
</protein>
<dbReference type="PANTHER" id="PTHR47707:SF1">
    <property type="entry name" value="NUDIX HYDROLASE FAMILY PROTEIN"/>
    <property type="match status" value="1"/>
</dbReference>
<keyword evidence="8" id="KW-0460">Magnesium</keyword>
<dbReference type="GO" id="GO:0006260">
    <property type="term" value="P:DNA replication"/>
    <property type="evidence" value="ECO:0007669"/>
    <property type="project" value="UniProtKB-KW"/>
</dbReference>
<accession>A0A8J6MDH1</accession>
<keyword evidence="5" id="KW-0479">Metal-binding</keyword>
<comment type="catalytic activity">
    <reaction evidence="10">
        <text>8-oxo-dGTP + H2O = 8-oxo-dGMP + diphosphate + H(+)</text>
        <dbReference type="Rhea" id="RHEA:31575"/>
        <dbReference type="ChEBI" id="CHEBI:15377"/>
        <dbReference type="ChEBI" id="CHEBI:15378"/>
        <dbReference type="ChEBI" id="CHEBI:33019"/>
        <dbReference type="ChEBI" id="CHEBI:63224"/>
        <dbReference type="ChEBI" id="CHEBI:77896"/>
        <dbReference type="EC" id="3.6.1.55"/>
    </reaction>
</comment>
<dbReference type="GO" id="GO:0035539">
    <property type="term" value="F:8-oxo-7,8-dihydrodeoxyguanosine triphosphate pyrophosphatase activity"/>
    <property type="evidence" value="ECO:0007669"/>
    <property type="project" value="UniProtKB-EC"/>
</dbReference>
<dbReference type="GO" id="GO:0006281">
    <property type="term" value="P:DNA repair"/>
    <property type="evidence" value="ECO:0007669"/>
    <property type="project" value="UniProtKB-KW"/>
</dbReference>
<comment type="cofactor">
    <cofactor evidence="1">
        <name>Mg(2+)</name>
        <dbReference type="ChEBI" id="CHEBI:18420"/>
    </cofactor>
</comment>
<evidence type="ECO:0000256" key="5">
    <source>
        <dbReference type="ARBA" id="ARBA00022723"/>
    </source>
</evidence>
<dbReference type="Proteomes" id="UP000628736">
    <property type="component" value="Unassembled WGS sequence"/>
</dbReference>
<comment type="similarity">
    <text evidence="2">Belongs to the Nudix hydrolase family.</text>
</comment>
<dbReference type="InterPro" id="IPR047127">
    <property type="entry name" value="MutT-like"/>
</dbReference>
<dbReference type="InterPro" id="IPR020476">
    <property type="entry name" value="Nudix_hydrolase"/>
</dbReference>
<dbReference type="PANTHER" id="PTHR47707">
    <property type="entry name" value="8-OXO-DGTP DIPHOSPHATASE"/>
    <property type="match status" value="1"/>
</dbReference>
<keyword evidence="7" id="KW-0378">Hydrolase</keyword>
<keyword evidence="14" id="KW-1185">Reference proteome</keyword>
<evidence type="ECO:0000256" key="4">
    <source>
        <dbReference type="ARBA" id="ARBA00022705"/>
    </source>
</evidence>
<evidence type="ECO:0000313" key="13">
    <source>
        <dbReference type="EMBL" id="MBC5723141.1"/>
    </source>
</evidence>
<evidence type="ECO:0000256" key="3">
    <source>
        <dbReference type="ARBA" id="ARBA00022457"/>
    </source>
</evidence>
<evidence type="ECO:0000256" key="7">
    <source>
        <dbReference type="ARBA" id="ARBA00022801"/>
    </source>
</evidence>
<dbReference type="SUPFAM" id="SSF55811">
    <property type="entry name" value="Nudix"/>
    <property type="match status" value="1"/>
</dbReference>
<dbReference type="InterPro" id="IPR000086">
    <property type="entry name" value="NUDIX_hydrolase_dom"/>
</dbReference>
<dbReference type="GO" id="GO:0046872">
    <property type="term" value="F:metal ion binding"/>
    <property type="evidence" value="ECO:0007669"/>
    <property type="project" value="UniProtKB-KW"/>
</dbReference>
<evidence type="ECO:0000256" key="11">
    <source>
        <dbReference type="ARBA" id="ARBA00038905"/>
    </source>
</evidence>
<keyword evidence="3" id="KW-0515">Mutator protein</keyword>
<dbReference type="GO" id="GO:0008413">
    <property type="term" value="F:8-oxo-7,8-dihydroguanosine triphosphate pyrophosphatase activity"/>
    <property type="evidence" value="ECO:0007669"/>
    <property type="project" value="TreeGrafter"/>
</dbReference>
<feature type="domain" description="Nudix hydrolase" evidence="12">
    <location>
        <begin position="1"/>
        <end position="127"/>
    </location>
</feature>
<keyword evidence="4" id="KW-0235">DNA replication</keyword>
<dbReference type="InterPro" id="IPR015797">
    <property type="entry name" value="NUDIX_hydrolase-like_dom_sf"/>
</dbReference>
<gene>
    <name evidence="13" type="ORF">H8S11_09980</name>
</gene>
<dbReference type="AlphaFoldDB" id="A0A8J6MDH1"/>
<evidence type="ECO:0000313" key="14">
    <source>
        <dbReference type="Proteomes" id="UP000628736"/>
    </source>
</evidence>
<reference evidence="13" key="1">
    <citation type="submission" date="2020-08" db="EMBL/GenBank/DDBJ databases">
        <title>Genome public.</title>
        <authorList>
            <person name="Liu C."/>
            <person name="Sun Q."/>
        </authorList>
    </citation>
    <scope>NUCLEOTIDE SEQUENCE</scope>
    <source>
        <strain evidence="13">NSJ-23</strain>
    </source>
</reference>
<evidence type="ECO:0000256" key="1">
    <source>
        <dbReference type="ARBA" id="ARBA00001946"/>
    </source>
</evidence>
<sequence>MTEVVAALIWDENKFMICQRPAHKARGLLWEFVGGKVEPGETKEQALIRECQEELAVTLDVGEVFMDVIHKYPDLTVHLTLLHATIREGIPQKLEHNDIRWITVDEIDQYAFCPADEEILRRLKDAY</sequence>
<keyword evidence="6" id="KW-0227">DNA damage</keyword>
<dbReference type="GO" id="GO:0044715">
    <property type="term" value="F:8-oxo-dGDP phosphatase activity"/>
    <property type="evidence" value="ECO:0007669"/>
    <property type="project" value="TreeGrafter"/>
</dbReference>
<evidence type="ECO:0000256" key="6">
    <source>
        <dbReference type="ARBA" id="ARBA00022763"/>
    </source>
</evidence>
<dbReference type="Gene3D" id="3.90.79.10">
    <property type="entry name" value="Nucleoside Triphosphate Pyrophosphohydrolase"/>
    <property type="match status" value="1"/>
</dbReference>
<evidence type="ECO:0000256" key="8">
    <source>
        <dbReference type="ARBA" id="ARBA00022842"/>
    </source>
</evidence>
<dbReference type="Pfam" id="PF14815">
    <property type="entry name" value="NUDIX_4"/>
    <property type="match status" value="1"/>
</dbReference>
<evidence type="ECO:0000256" key="2">
    <source>
        <dbReference type="ARBA" id="ARBA00005582"/>
    </source>
</evidence>
<dbReference type="EC" id="3.6.1.55" evidence="11"/>
<organism evidence="13 14">
    <name type="scientific">Flintibacter hominis</name>
    <dbReference type="NCBI Taxonomy" id="2763048"/>
    <lineage>
        <taxon>Bacteria</taxon>
        <taxon>Bacillati</taxon>
        <taxon>Bacillota</taxon>
        <taxon>Clostridia</taxon>
        <taxon>Eubacteriales</taxon>
        <taxon>Flintibacter</taxon>
    </lineage>
</organism>
<proteinExistence type="inferred from homology"/>
<dbReference type="RefSeq" id="WP_186853027.1">
    <property type="nucleotide sequence ID" value="NZ_JACOPO010000006.1"/>
</dbReference>
<keyword evidence="9" id="KW-0234">DNA repair</keyword>
<dbReference type="PROSITE" id="PS51462">
    <property type="entry name" value="NUDIX"/>
    <property type="match status" value="1"/>
</dbReference>
<dbReference type="CDD" id="cd03425">
    <property type="entry name" value="NUDIX_MutT_NudA_like"/>
    <property type="match status" value="1"/>
</dbReference>
<name>A0A8J6MDH1_9FIRM</name>
<dbReference type="GO" id="GO:0044716">
    <property type="term" value="F:8-oxo-GDP phosphatase activity"/>
    <property type="evidence" value="ECO:0007669"/>
    <property type="project" value="TreeGrafter"/>
</dbReference>
<dbReference type="PRINTS" id="PR00502">
    <property type="entry name" value="NUDIXFAMILY"/>
</dbReference>
<evidence type="ECO:0000256" key="10">
    <source>
        <dbReference type="ARBA" id="ARBA00035861"/>
    </source>
</evidence>
<evidence type="ECO:0000256" key="9">
    <source>
        <dbReference type="ARBA" id="ARBA00023204"/>
    </source>
</evidence>
<dbReference type="InterPro" id="IPR029119">
    <property type="entry name" value="MutY_C"/>
</dbReference>
<comment type="caution">
    <text evidence="13">The sequence shown here is derived from an EMBL/GenBank/DDBJ whole genome shotgun (WGS) entry which is preliminary data.</text>
</comment>